<feature type="site" description="Transition state stabilizer" evidence="9">
    <location>
        <position position="17"/>
    </location>
</feature>
<comment type="catalytic activity">
    <reaction evidence="8 9">
        <text>(R)-4'-phosphopantetheine + ATP + H(+) = 3'-dephospho-CoA + diphosphate</text>
        <dbReference type="Rhea" id="RHEA:19801"/>
        <dbReference type="ChEBI" id="CHEBI:15378"/>
        <dbReference type="ChEBI" id="CHEBI:30616"/>
        <dbReference type="ChEBI" id="CHEBI:33019"/>
        <dbReference type="ChEBI" id="CHEBI:57328"/>
        <dbReference type="ChEBI" id="CHEBI:61723"/>
        <dbReference type="EC" id="2.7.7.3"/>
    </reaction>
</comment>
<evidence type="ECO:0000259" key="10">
    <source>
        <dbReference type="Pfam" id="PF01467"/>
    </source>
</evidence>
<comment type="pathway">
    <text evidence="9">Cofactor biosynthesis; coenzyme A biosynthesis; CoA from (R)-pantothenate: step 4/5.</text>
</comment>
<sequence length="161" mass="18422">MRIGVYPGTFDPITRGHTDIVARSLHLFDRLFLAVAPNPRKEPLLSIAHRVELAKIATKEFPHVEVEPFDGLLVKYVRDRGAHAIIRGLRALSDFEHEFQMALLNRKIDEQLETVFLMPSEEFSYLTSSIVKELAMFGGPLEDFVHPEVANKLRQCYTKHP</sequence>
<dbReference type="SUPFAM" id="SSF52374">
    <property type="entry name" value="Nucleotidylyl transferase"/>
    <property type="match status" value="1"/>
</dbReference>
<dbReference type="RefSeq" id="WP_313834594.1">
    <property type="nucleotide sequence ID" value="NZ_JAQOUE010000002.1"/>
</dbReference>
<feature type="binding site" evidence="9">
    <location>
        <begin position="9"/>
        <end position="10"/>
    </location>
    <ligand>
        <name>ATP</name>
        <dbReference type="ChEBI" id="CHEBI:30616"/>
    </ligand>
</feature>
<dbReference type="NCBIfam" id="TIGR00125">
    <property type="entry name" value="cyt_tran_rel"/>
    <property type="match status" value="1"/>
</dbReference>
<evidence type="ECO:0000256" key="8">
    <source>
        <dbReference type="ARBA" id="ARBA00029346"/>
    </source>
</evidence>
<accession>A0ABU3KCH9</accession>
<feature type="binding site" evidence="9">
    <location>
        <begin position="123"/>
        <end position="129"/>
    </location>
    <ligand>
        <name>ATP</name>
        <dbReference type="ChEBI" id="CHEBI:30616"/>
    </ligand>
</feature>
<dbReference type="CDD" id="cd02163">
    <property type="entry name" value="PPAT"/>
    <property type="match status" value="1"/>
</dbReference>
<evidence type="ECO:0000256" key="5">
    <source>
        <dbReference type="ARBA" id="ARBA00022840"/>
    </source>
</evidence>
<feature type="domain" description="Cytidyltransferase-like" evidence="10">
    <location>
        <begin position="5"/>
        <end position="133"/>
    </location>
</feature>
<evidence type="ECO:0000256" key="2">
    <source>
        <dbReference type="ARBA" id="ARBA00022679"/>
    </source>
</evidence>
<evidence type="ECO:0000256" key="7">
    <source>
        <dbReference type="ARBA" id="ARBA00022993"/>
    </source>
</evidence>
<dbReference type="EC" id="2.7.7.3" evidence="9"/>
<feature type="binding site" evidence="9">
    <location>
        <position position="9"/>
    </location>
    <ligand>
        <name>substrate</name>
    </ligand>
</feature>
<evidence type="ECO:0000256" key="4">
    <source>
        <dbReference type="ARBA" id="ARBA00022741"/>
    </source>
</evidence>
<dbReference type="Gene3D" id="3.40.50.620">
    <property type="entry name" value="HUPs"/>
    <property type="match status" value="1"/>
</dbReference>
<keyword evidence="7 9" id="KW-0173">Coenzyme A biosynthesis</keyword>
<comment type="similarity">
    <text evidence="9">Belongs to the bacterial CoaD family.</text>
</comment>
<evidence type="ECO:0000256" key="1">
    <source>
        <dbReference type="ARBA" id="ARBA00022490"/>
    </source>
</evidence>
<dbReference type="PANTHER" id="PTHR21342">
    <property type="entry name" value="PHOSPHOPANTETHEINE ADENYLYLTRANSFERASE"/>
    <property type="match status" value="1"/>
</dbReference>
<feature type="binding site" evidence="9">
    <location>
        <begin position="88"/>
        <end position="90"/>
    </location>
    <ligand>
        <name>ATP</name>
        <dbReference type="ChEBI" id="CHEBI:30616"/>
    </ligand>
</feature>
<comment type="subcellular location">
    <subcellularLocation>
        <location evidence="9">Cytoplasm</location>
    </subcellularLocation>
</comment>
<dbReference type="PANTHER" id="PTHR21342:SF1">
    <property type="entry name" value="PHOSPHOPANTETHEINE ADENYLYLTRANSFERASE"/>
    <property type="match status" value="1"/>
</dbReference>
<protein>
    <recommendedName>
        <fullName evidence="9">Phosphopantetheine adenylyltransferase</fullName>
        <ecNumber evidence="9">2.7.7.3</ecNumber>
    </recommendedName>
    <alternativeName>
        <fullName evidence="9">Dephospho-CoA pyrophosphorylase</fullName>
    </alternativeName>
    <alternativeName>
        <fullName evidence="9">Pantetheine-phosphate adenylyltransferase</fullName>
        <shortName evidence="9">PPAT</shortName>
    </alternativeName>
</protein>
<evidence type="ECO:0000256" key="3">
    <source>
        <dbReference type="ARBA" id="ARBA00022695"/>
    </source>
</evidence>
<dbReference type="PRINTS" id="PR01020">
    <property type="entry name" value="LPSBIOSNTHSS"/>
</dbReference>
<dbReference type="InterPro" id="IPR014729">
    <property type="entry name" value="Rossmann-like_a/b/a_fold"/>
</dbReference>
<keyword evidence="2 9" id="KW-0808">Transferase</keyword>
<feature type="binding site" evidence="9">
    <location>
        <position position="98"/>
    </location>
    <ligand>
        <name>ATP</name>
        <dbReference type="ChEBI" id="CHEBI:30616"/>
    </ligand>
</feature>
<dbReference type="Proteomes" id="UP001250932">
    <property type="component" value="Unassembled WGS sequence"/>
</dbReference>
<name>A0ABU3KCH9_9BACT</name>
<evidence type="ECO:0000313" key="12">
    <source>
        <dbReference type="Proteomes" id="UP001250932"/>
    </source>
</evidence>
<keyword evidence="3 9" id="KW-0548">Nucleotidyltransferase</keyword>
<keyword evidence="1 9" id="KW-0963">Cytoplasm</keyword>
<dbReference type="GO" id="GO:0004595">
    <property type="term" value="F:pantetheine-phosphate adenylyltransferase activity"/>
    <property type="evidence" value="ECO:0007669"/>
    <property type="project" value="UniProtKB-EC"/>
</dbReference>
<evidence type="ECO:0000256" key="9">
    <source>
        <dbReference type="HAMAP-Rule" id="MF_00151"/>
    </source>
</evidence>
<proteinExistence type="inferred from homology"/>
<comment type="function">
    <text evidence="9">Reversibly transfers an adenylyl group from ATP to 4'-phosphopantetheine, yielding dephospho-CoA (dPCoA) and pyrophosphate.</text>
</comment>
<evidence type="ECO:0000313" key="11">
    <source>
        <dbReference type="EMBL" id="MDT7044008.1"/>
    </source>
</evidence>
<dbReference type="InterPro" id="IPR001980">
    <property type="entry name" value="PPAT"/>
</dbReference>
<keyword evidence="5 9" id="KW-0067">ATP-binding</keyword>
<reference evidence="11 12" key="1">
    <citation type="journal article" date="2023" name="ISME J.">
        <title>Cultivation and genomic characterization of novel and ubiquitous marine nitrite-oxidizing bacteria from the Nitrospirales.</title>
        <authorList>
            <person name="Mueller A.J."/>
            <person name="Daebeler A."/>
            <person name="Herbold C.W."/>
            <person name="Kirkegaard R.H."/>
            <person name="Daims H."/>
        </authorList>
    </citation>
    <scope>NUCLEOTIDE SEQUENCE [LARGE SCALE GENOMIC DNA]</scope>
    <source>
        <strain evidence="11 12">EB</strain>
    </source>
</reference>
<keyword evidence="6 9" id="KW-0460">Magnesium</keyword>
<feature type="binding site" evidence="9">
    <location>
        <position position="17"/>
    </location>
    <ligand>
        <name>ATP</name>
        <dbReference type="ChEBI" id="CHEBI:30616"/>
    </ligand>
</feature>
<keyword evidence="12" id="KW-1185">Reference proteome</keyword>
<gene>
    <name evidence="9 11" type="primary">coaD</name>
    <name evidence="11" type="ORF">PPG34_16775</name>
</gene>
<comment type="cofactor">
    <cofactor evidence="9">
        <name>Mg(2+)</name>
        <dbReference type="ChEBI" id="CHEBI:18420"/>
    </cofactor>
</comment>
<evidence type="ECO:0000256" key="6">
    <source>
        <dbReference type="ARBA" id="ARBA00022842"/>
    </source>
</evidence>
<feature type="binding site" evidence="9">
    <location>
        <position position="41"/>
    </location>
    <ligand>
        <name>substrate</name>
    </ligand>
</feature>
<dbReference type="EMBL" id="JAQOUE010000002">
    <property type="protein sequence ID" value="MDT7044008.1"/>
    <property type="molecule type" value="Genomic_DNA"/>
</dbReference>
<keyword evidence="4 9" id="KW-0547">Nucleotide-binding</keyword>
<dbReference type="InterPro" id="IPR004821">
    <property type="entry name" value="Cyt_trans-like"/>
</dbReference>
<comment type="caution">
    <text evidence="11">The sequence shown here is derived from an EMBL/GenBank/DDBJ whole genome shotgun (WGS) entry which is preliminary data.</text>
</comment>
<comment type="subunit">
    <text evidence="9">Homohexamer.</text>
</comment>
<organism evidence="11 12">
    <name type="scientific">Candidatus Nitronereus thalassa</name>
    <dbReference type="NCBI Taxonomy" id="3020898"/>
    <lineage>
        <taxon>Bacteria</taxon>
        <taxon>Pseudomonadati</taxon>
        <taxon>Nitrospirota</taxon>
        <taxon>Nitrospiria</taxon>
        <taxon>Nitrospirales</taxon>
        <taxon>Nitrospiraceae</taxon>
        <taxon>Candidatus Nitronereus</taxon>
    </lineage>
</organism>
<feature type="binding site" evidence="9">
    <location>
        <position position="73"/>
    </location>
    <ligand>
        <name>substrate</name>
    </ligand>
</feature>
<dbReference type="Pfam" id="PF01467">
    <property type="entry name" value="CTP_transf_like"/>
    <property type="match status" value="1"/>
</dbReference>
<feature type="binding site" evidence="9">
    <location>
        <position position="87"/>
    </location>
    <ligand>
        <name>substrate</name>
    </ligand>
</feature>
<dbReference type="HAMAP" id="MF_00151">
    <property type="entry name" value="PPAT_bact"/>
    <property type="match status" value="1"/>
</dbReference>
<dbReference type="NCBIfam" id="TIGR01510">
    <property type="entry name" value="coaD_prev_kdtB"/>
    <property type="match status" value="1"/>
</dbReference>